<reference evidence="3 4" key="1">
    <citation type="submission" date="2018-08" db="EMBL/GenBank/DDBJ databases">
        <title>Lysinibacillus sp. YLB-03 draft genome sequence.</title>
        <authorList>
            <person name="Yu L."/>
        </authorList>
    </citation>
    <scope>NUCLEOTIDE SEQUENCE [LARGE SCALE GENOMIC DNA]</scope>
    <source>
        <strain evidence="3 4">YLB-03</strain>
    </source>
</reference>
<feature type="chain" id="PRO_5017294995" evidence="2">
    <location>
        <begin position="25"/>
        <end position="228"/>
    </location>
</feature>
<proteinExistence type="predicted"/>
<feature type="region of interest" description="Disordered" evidence="1">
    <location>
        <begin position="23"/>
        <end position="50"/>
    </location>
</feature>
<organism evidence="3 4">
    <name type="scientific">Ureibacillus yapensis</name>
    <dbReference type="NCBI Taxonomy" id="2304605"/>
    <lineage>
        <taxon>Bacteria</taxon>
        <taxon>Bacillati</taxon>
        <taxon>Bacillota</taxon>
        <taxon>Bacilli</taxon>
        <taxon>Bacillales</taxon>
        <taxon>Caryophanaceae</taxon>
        <taxon>Ureibacillus</taxon>
    </lineage>
</organism>
<feature type="signal peptide" evidence="2">
    <location>
        <begin position="1"/>
        <end position="24"/>
    </location>
</feature>
<gene>
    <name evidence="3" type="ORF">D1B33_08470</name>
</gene>
<keyword evidence="2" id="KW-0732">Signal</keyword>
<evidence type="ECO:0000313" key="3">
    <source>
        <dbReference type="EMBL" id="RHW37555.1"/>
    </source>
</evidence>
<comment type="caution">
    <text evidence="3">The sequence shown here is derived from an EMBL/GenBank/DDBJ whole genome shotgun (WGS) entry which is preliminary data.</text>
</comment>
<name>A0A396S8Y9_9BACL</name>
<dbReference type="AlphaFoldDB" id="A0A396S8Y9"/>
<feature type="compositionally biased region" description="Basic and acidic residues" evidence="1">
    <location>
        <begin position="23"/>
        <end position="32"/>
    </location>
</feature>
<accession>A0A396S8Y9</accession>
<evidence type="ECO:0000256" key="1">
    <source>
        <dbReference type="SAM" id="MobiDB-lite"/>
    </source>
</evidence>
<evidence type="ECO:0000313" key="4">
    <source>
        <dbReference type="Proteomes" id="UP000265692"/>
    </source>
</evidence>
<dbReference type="EMBL" id="QWEI01000003">
    <property type="protein sequence ID" value="RHW37555.1"/>
    <property type="molecule type" value="Genomic_DNA"/>
</dbReference>
<protein>
    <submittedName>
        <fullName evidence="3">Uncharacterized protein</fullName>
    </submittedName>
</protein>
<evidence type="ECO:0000256" key="2">
    <source>
        <dbReference type="SAM" id="SignalP"/>
    </source>
</evidence>
<dbReference type="RefSeq" id="WP_118875942.1">
    <property type="nucleotide sequence ID" value="NZ_QWEI01000003.1"/>
</dbReference>
<dbReference type="OrthoDB" id="2870421at2"/>
<dbReference type="Proteomes" id="UP000265692">
    <property type="component" value="Unassembled WGS sequence"/>
</dbReference>
<dbReference type="PROSITE" id="PS51257">
    <property type="entry name" value="PROKAR_LIPOPROTEIN"/>
    <property type="match status" value="1"/>
</dbReference>
<keyword evidence="4" id="KW-1185">Reference proteome</keyword>
<sequence>MKQLLLILCTILLLVGCSSQDEKAGETQETKDSSISGDTEIADNKKQANSDETEAVDFKRYFKPDQSIAYFLGEGNEFASYKEKTIWLSDEYVATVVYSGATVMKIYRVLEDRIDLVSDEMIDETHEEASYPNPAALDEFSPMETSLAGPLEVGTIFGNWTITETNLTLETPYKTFENVFVIEESGDDFTNRKYFAPDVGLIKTESIMAVEQTEEVVVTSTLENIELP</sequence>